<dbReference type="AlphaFoldDB" id="A0A4Y2MFJ1"/>
<sequence length="169" mass="19026">MLYSLSLSSAKTGSQCVVYHRNYAAIGLADGGYPKRNTNFNQFVQKVFQKGYLPEILELIQTYISDIALGKEVGVCQASGQDFTGQVHPHDKRADILSVRISNGHLLKKRLGLQSHRVGGFDNLLRHLHSYGDGNAAVDLFTLYLQCFEEQQETKEWKLLNLTQKINII</sequence>
<reference evidence="1 2" key="1">
    <citation type="journal article" date="2019" name="Sci. Rep.">
        <title>Orb-weaving spider Araneus ventricosus genome elucidates the spidroin gene catalogue.</title>
        <authorList>
            <person name="Kono N."/>
            <person name="Nakamura H."/>
            <person name="Ohtoshi R."/>
            <person name="Moran D.A.P."/>
            <person name="Shinohara A."/>
            <person name="Yoshida Y."/>
            <person name="Fujiwara M."/>
            <person name="Mori M."/>
            <person name="Tomita M."/>
            <person name="Arakawa K."/>
        </authorList>
    </citation>
    <scope>NUCLEOTIDE SEQUENCE [LARGE SCALE GENOMIC DNA]</scope>
</reference>
<comment type="caution">
    <text evidence="1">The sequence shown here is derived from an EMBL/GenBank/DDBJ whole genome shotgun (WGS) entry which is preliminary data.</text>
</comment>
<dbReference type="Proteomes" id="UP000499080">
    <property type="component" value="Unassembled WGS sequence"/>
</dbReference>
<organism evidence="1 2">
    <name type="scientific">Araneus ventricosus</name>
    <name type="common">Orbweaver spider</name>
    <name type="synonym">Epeira ventricosa</name>
    <dbReference type="NCBI Taxonomy" id="182803"/>
    <lineage>
        <taxon>Eukaryota</taxon>
        <taxon>Metazoa</taxon>
        <taxon>Ecdysozoa</taxon>
        <taxon>Arthropoda</taxon>
        <taxon>Chelicerata</taxon>
        <taxon>Arachnida</taxon>
        <taxon>Araneae</taxon>
        <taxon>Araneomorphae</taxon>
        <taxon>Entelegynae</taxon>
        <taxon>Araneoidea</taxon>
        <taxon>Araneidae</taxon>
        <taxon>Araneus</taxon>
    </lineage>
</organism>
<evidence type="ECO:0000313" key="1">
    <source>
        <dbReference type="EMBL" id="GBN25379.1"/>
    </source>
</evidence>
<keyword evidence="2" id="KW-1185">Reference proteome</keyword>
<accession>A0A4Y2MFJ1</accession>
<protein>
    <submittedName>
        <fullName evidence="1">Uncharacterized protein</fullName>
    </submittedName>
</protein>
<evidence type="ECO:0000313" key="2">
    <source>
        <dbReference type="Proteomes" id="UP000499080"/>
    </source>
</evidence>
<name>A0A4Y2MFJ1_ARAVE</name>
<dbReference type="EMBL" id="BGPR01007234">
    <property type="protein sequence ID" value="GBN25379.1"/>
    <property type="molecule type" value="Genomic_DNA"/>
</dbReference>
<gene>
    <name evidence="1" type="ORF">AVEN_61758_1</name>
</gene>
<proteinExistence type="predicted"/>